<proteinExistence type="predicted"/>
<name>A0AAP2RCE8_9EURY</name>
<organism evidence="1 2">
    <name type="scientific">Methanooceanicella nereidis</name>
    <dbReference type="NCBI Taxonomy" id="2052831"/>
    <lineage>
        <taxon>Archaea</taxon>
        <taxon>Methanobacteriati</taxon>
        <taxon>Methanobacteriota</taxon>
        <taxon>Stenosarchaea group</taxon>
        <taxon>Methanomicrobia</taxon>
        <taxon>Methanocellales</taxon>
        <taxon>Methanocellaceae</taxon>
        <taxon>Methanooceanicella</taxon>
    </lineage>
</organism>
<keyword evidence="2" id="KW-1185">Reference proteome</keyword>
<evidence type="ECO:0000313" key="2">
    <source>
        <dbReference type="Proteomes" id="UP001320159"/>
    </source>
</evidence>
<dbReference type="Proteomes" id="UP001320159">
    <property type="component" value="Unassembled WGS sequence"/>
</dbReference>
<evidence type="ECO:0000313" key="1">
    <source>
        <dbReference type="EMBL" id="MCD1293717.1"/>
    </source>
</evidence>
<comment type="caution">
    <text evidence="1">The sequence shown here is derived from an EMBL/GenBank/DDBJ whole genome shotgun (WGS) entry which is preliminary data.</text>
</comment>
<dbReference type="EMBL" id="PGCK01000001">
    <property type="protein sequence ID" value="MCD1293717.1"/>
    <property type="molecule type" value="Genomic_DNA"/>
</dbReference>
<gene>
    <name evidence="1" type="ORF">CUJ83_01740</name>
</gene>
<sequence>MHIQYKKLYAHPYVFLYTASKFFNMNAFSIQSLTKELPEFTVLHHEGIKGIRVHKYFFKVYAHHLKNVLSFPLCDLCALW</sequence>
<accession>A0AAP2RCE8</accession>
<protein>
    <submittedName>
        <fullName evidence="1">Uncharacterized protein</fullName>
    </submittedName>
</protein>
<dbReference type="AlphaFoldDB" id="A0AAP2RCE8"/>
<reference evidence="1 2" key="1">
    <citation type="submission" date="2017-11" db="EMBL/GenBank/DDBJ databases">
        <title>Isolation and Characterization of Family Methanocellaceae Species from Potential Methane Hydrate Area Offshore Southwestern Taiwan.</title>
        <authorList>
            <person name="Zhang W.-L."/>
            <person name="Chen W.-C."/>
            <person name="Lai M.-C."/>
            <person name="Chen S.-C."/>
        </authorList>
    </citation>
    <scope>NUCLEOTIDE SEQUENCE [LARGE SCALE GENOMIC DNA]</scope>
    <source>
        <strain evidence="1 2">CWC-04</strain>
    </source>
</reference>